<evidence type="ECO:0000313" key="5">
    <source>
        <dbReference type="Proteomes" id="UP000005010"/>
    </source>
</evidence>
<dbReference type="Proteomes" id="UP000005010">
    <property type="component" value="Chromosome"/>
</dbReference>
<dbReference type="InterPro" id="IPR006683">
    <property type="entry name" value="Thioestr_dom"/>
</dbReference>
<dbReference type="RefSeq" id="WP_014660922.1">
    <property type="nucleotide sequence ID" value="NC_017737.1"/>
</dbReference>
<evidence type="ECO:0000313" key="4">
    <source>
        <dbReference type="EMBL" id="AFI04052.1"/>
    </source>
</evidence>
<dbReference type="GO" id="GO:0047617">
    <property type="term" value="F:fatty acyl-CoA hydrolase activity"/>
    <property type="evidence" value="ECO:0007669"/>
    <property type="project" value="TreeGrafter"/>
</dbReference>
<gene>
    <name evidence="4" type="ordered locus">HCW_03895</name>
</gene>
<dbReference type="Pfam" id="PF03061">
    <property type="entry name" value="4HBT"/>
    <property type="match status" value="1"/>
</dbReference>
<dbReference type="InterPro" id="IPR050563">
    <property type="entry name" value="4-hydroxybenzoyl-CoA_TE"/>
</dbReference>
<keyword evidence="5" id="KW-1185">Reference proteome</keyword>
<evidence type="ECO:0000256" key="2">
    <source>
        <dbReference type="ARBA" id="ARBA00022801"/>
    </source>
</evidence>
<proteinExistence type="inferred from homology"/>
<dbReference type="KEGG" id="hce:HCW_03895"/>
<accession>I0EM83</accession>
<evidence type="ECO:0000256" key="1">
    <source>
        <dbReference type="ARBA" id="ARBA00005953"/>
    </source>
</evidence>
<sequence>MRCRVYYEDTDAQGVVYHANYLKYCERARSEEFFKRALAPENSEGFFVIRSLKADFFTPASLGQVLEIKTQVKELKKVSVVLFQEIYCVCSSDLKELEPFKIFALEIKLGFVHRIKHNPIPIPITFKEFLDELR</sequence>
<dbReference type="AlphaFoldDB" id="I0EM83"/>
<evidence type="ECO:0000259" key="3">
    <source>
        <dbReference type="Pfam" id="PF03061"/>
    </source>
</evidence>
<keyword evidence="2" id="KW-0378">Hydrolase</keyword>
<dbReference type="EMBL" id="CP003479">
    <property type="protein sequence ID" value="AFI04052.1"/>
    <property type="molecule type" value="Genomic_DNA"/>
</dbReference>
<dbReference type="PIRSF" id="PIRSF003230">
    <property type="entry name" value="YbgC"/>
    <property type="match status" value="1"/>
</dbReference>
<dbReference type="InterPro" id="IPR006684">
    <property type="entry name" value="YbgC/YbaW"/>
</dbReference>
<protein>
    <recommendedName>
        <fullName evidence="3">Thioesterase domain-containing protein</fullName>
    </recommendedName>
</protein>
<organism evidence="4 5">
    <name type="scientific">Helicobacter cetorum (strain ATCC BAA-429 / MIT 00-7128)</name>
    <dbReference type="NCBI Taxonomy" id="182217"/>
    <lineage>
        <taxon>Bacteria</taxon>
        <taxon>Pseudomonadati</taxon>
        <taxon>Campylobacterota</taxon>
        <taxon>Epsilonproteobacteria</taxon>
        <taxon>Campylobacterales</taxon>
        <taxon>Helicobacteraceae</taxon>
        <taxon>Helicobacter</taxon>
    </lineage>
</organism>
<dbReference type="HOGENOM" id="CLU_101141_7_1_7"/>
<dbReference type="Gene3D" id="3.10.129.10">
    <property type="entry name" value="Hotdog Thioesterase"/>
    <property type="match status" value="1"/>
</dbReference>
<dbReference type="STRING" id="182217.HCW_03895"/>
<dbReference type="NCBIfam" id="TIGR00051">
    <property type="entry name" value="YbgC/FadM family acyl-CoA thioesterase"/>
    <property type="match status" value="1"/>
</dbReference>
<dbReference type="CDD" id="cd00586">
    <property type="entry name" value="4HBT"/>
    <property type="match status" value="1"/>
</dbReference>
<dbReference type="InterPro" id="IPR029069">
    <property type="entry name" value="HotDog_dom_sf"/>
</dbReference>
<comment type="similarity">
    <text evidence="1">Belongs to the 4-hydroxybenzoyl-CoA thioesterase family.</text>
</comment>
<dbReference type="PATRIC" id="fig|182217.3.peg.832"/>
<reference evidence="5" key="1">
    <citation type="submission" date="2012-04" db="EMBL/GenBank/DDBJ databases">
        <title>Complete genome sequence of Helicobacter cetorum strain MIT 00-7128.</title>
        <authorList>
            <person name="Kersulyte D."/>
            <person name="Berg D.E."/>
        </authorList>
    </citation>
    <scope>NUCLEOTIDE SEQUENCE [LARGE SCALE GENOMIC DNA]</scope>
    <source>
        <strain evidence="5">MIT 00-7128</strain>
    </source>
</reference>
<dbReference type="InterPro" id="IPR008272">
    <property type="entry name" value="HB-CoA_thioesterase_AS"/>
</dbReference>
<name>I0EM83_HELC0</name>
<dbReference type="PANTHER" id="PTHR31793:SF37">
    <property type="entry name" value="ACYL-COA THIOESTER HYDROLASE YBGC"/>
    <property type="match status" value="1"/>
</dbReference>
<dbReference type="SUPFAM" id="SSF54637">
    <property type="entry name" value="Thioesterase/thiol ester dehydrase-isomerase"/>
    <property type="match status" value="1"/>
</dbReference>
<dbReference type="PROSITE" id="PS01328">
    <property type="entry name" value="4HBCOA_THIOESTERASE"/>
    <property type="match status" value="1"/>
</dbReference>
<feature type="domain" description="Thioesterase" evidence="3">
    <location>
        <begin position="13"/>
        <end position="87"/>
    </location>
</feature>
<dbReference type="eggNOG" id="COG0824">
    <property type="taxonomic scope" value="Bacteria"/>
</dbReference>
<dbReference type="PANTHER" id="PTHR31793">
    <property type="entry name" value="4-HYDROXYBENZOYL-COA THIOESTERASE FAMILY MEMBER"/>
    <property type="match status" value="1"/>
</dbReference>